<proteinExistence type="predicted"/>
<accession>A0A9P5NQP4</accession>
<dbReference type="EMBL" id="JADNYJ010000032">
    <property type="protein sequence ID" value="KAF8903116.1"/>
    <property type="molecule type" value="Genomic_DNA"/>
</dbReference>
<evidence type="ECO:0000313" key="2">
    <source>
        <dbReference type="Proteomes" id="UP000724874"/>
    </source>
</evidence>
<dbReference type="Proteomes" id="UP000724874">
    <property type="component" value="Unassembled WGS sequence"/>
</dbReference>
<gene>
    <name evidence="1" type="ORF">CPB84DRAFT_802316</name>
</gene>
<comment type="caution">
    <text evidence="1">The sequence shown here is derived from an EMBL/GenBank/DDBJ whole genome shotgun (WGS) entry which is preliminary data.</text>
</comment>
<name>A0A9P5NQP4_GYMJU</name>
<reference evidence="1" key="1">
    <citation type="submission" date="2020-11" db="EMBL/GenBank/DDBJ databases">
        <authorList>
            <consortium name="DOE Joint Genome Institute"/>
            <person name="Ahrendt S."/>
            <person name="Riley R."/>
            <person name="Andreopoulos W."/>
            <person name="LaButti K."/>
            <person name="Pangilinan J."/>
            <person name="Ruiz-duenas F.J."/>
            <person name="Barrasa J.M."/>
            <person name="Sanchez-Garcia M."/>
            <person name="Camarero S."/>
            <person name="Miyauchi S."/>
            <person name="Serrano A."/>
            <person name="Linde D."/>
            <person name="Babiker R."/>
            <person name="Drula E."/>
            <person name="Ayuso-Fernandez I."/>
            <person name="Pacheco R."/>
            <person name="Padilla G."/>
            <person name="Ferreira P."/>
            <person name="Barriuso J."/>
            <person name="Kellner H."/>
            <person name="Castanera R."/>
            <person name="Alfaro M."/>
            <person name="Ramirez L."/>
            <person name="Pisabarro A.G."/>
            <person name="Kuo A."/>
            <person name="Tritt A."/>
            <person name="Lipzen A."/>
            <person name="He G."/>
            <person name="Yan M."/>
            <person name="Ng V."/>
            <person name="Cullen D."/>
            <person name="Martin F."/>
            <person name="Rosso M.-N."/>
            <person name="Henrissat B."/>
            <person name="Hibbett D."/>
            <person name="Martinez A.T."/>
            <person name="Grigoriev I.V."/>
        </authorList>
    </citation>
    <scope>NUCLEOTIDE SEQUENCE</scope>
    <source>
        <strain evidence="1">AH 44721</strain>
    </source>
</reference>
<sequence length="222" mass="24599">MLVNVLVAIDAAQRLRELGGQGCREEHLRRTSVVDRNLELGDKSPCIHVLRPPVAQPLLPCPSRSALPPLNYIISISTSVIPEHYIASAVTLFCGFTTIFRTRSLAQLHPLEVAPLRVVHVLSALLLLRRLNFLLTSSLPLKFGAIVSSMRTNCLSIRCPQSWSGLPCLTRFPGLRENITSYDVFACSLGHSEIMSRSYLQASCRSAISDMRCRSFVYFSAS</sequence>
<keyword evidence="2" id="KW-1185">Reference proteome</keyword>
<organism evidence="1 2">
    <name type="scientific">Gymnopilus junonius</name>
    <name type="common">Spectacular rustgill mushroom</name>
    <name type="synonym">Gymnopilus spectabilis subsp. junonius</name>
    <dbReference type="NCBI Taxonomy" id="109634"/>
    <lineage>
        <taxon>Eukaryota</taxon>
        <taxon>Fungi</taxon>
        <taxon>Dikarya</taxon>
        <taxon>Basidiomycota</taxon>
        <taxon>Agaricomycotina</taxon>
        <taxon>Agaricomycetes</taxon>
        <taxon>Agaricomycetidae</taxon>
        <taxon>Agaricales</taxon>
        <taxon>Agaricineae</taxon>
        <taxon>Hymenogastraceae</taxon>
        <taxon>Gymnopilus</taxon>
    </lineage>
</organism>
<evidence type="ECO:0000313" key="1">
    <source>
        <dbReference type="EMBL" id="KAF8903116.1"/>
    </source>
</evidence>
<dbReference type="AlphaFoldDB" id="A0A9P5NQP4"/>
<protein>
    <submittedName>
        <fullName evidence="1">Uncharacterized protein</fullName>
    </submittedName>
</protein>